<evidence type="ECO:0000256" key="2">
    <source>
        <dbReference type="SAM" id="SignalP"/>
    </source>
</evidence>
<dbReference type="SUPFAM" id="SSF49785">
    <property type="entry name" value="Galactose-binding domain-like"/>
    <property type="match status" value="1"/>
</dbReference>
<dbReference type="GO" id="GO:0007156">
    <property type="term" value="P:homophilic cell adhesion via plasma membrane adhesion molecules"/>
    <property type="evidence" value="ECO:0007669"/>
    <property type="project" value="InterPro"/>
</dbReference>
<dbReference type="Gene3D" id="2.60.40.10">
    <property type="entry name" value="Immunoglobulins"/>
    <property type="match status" value="6"/>
</dbReference>
<evidence type="ECO:0000256" key="1">
    <source>
        <dbReference type="ARBA" id="ARBA00022729"/>
    </source>
</evidence>
<dbReference type="Pfam" id="PF00754">
    <property type="entry name" value="F5_F8_type_C"/>
    <property type="match status" value="1"/>
</dbReference>
<evidence type="ECO:0000259" key="4">
    <source>
        <dbReference type="PROSITE" id="PS50268"/>
    </source>
</evidence>
<dbReference type="Pfam" id="PF18962">
    <property type="entry name" value="Por_Secre_tail"/>
    <property type="match status" value="1"/>
</dbReference>
<dbReference type="InterPro" id="IPR011050">
    <property type="entry name" value="Pectin_lyase_fold/virulence"/>
</dbReference>
<dbReference type="Gene3D" id="2.160.20.10">
    <property type="entry name" value="Single-stranded right-handed beta-helix, Pectin lyase-like"/>
    <property type="match status" value="2"/>
</dbReference>
<dbReference type="Gene3D" id="2.60.120.260">
    <property type="entry name" value="Galactose-binding domain-like"/>
    <property type="match status" value="1"/>
</dbReference>
<dbReference type="InterPro" id="IPR026444">
    <property type="entry name" value="Secre_tail"/>
</dbReference>
<dbReference type="GO" id="GO:0016020">
    <property type="term" value="C:membrane"/>
    <property type="evidence" value="ECO:0007669"/>
    <property type="project" value="InterPro"/>
</dbReference>
<dbReference type="NCBIfam" id="TIGR04183">
    <property type="entry name" value="Por_Secre_tail"/>
    <property type="match status" value="1"/>
</dbReference>
<dbReference type="InterPro" id="IPR006626">
    <property type="entry name" value="PbH1"/>
</dbReference>
<dbReference type="InterPro" id="IPR022441">
    <property type="entry name" value="Para_beta_helix_rpt-2"/>
</dbReference>
<keyword evidence="6" id="KW-1185">Reference proteome</keyword>
<sequence>MILSKYQCVIIILILGIFSLNAQNTQVIEAHSDDITIKNNNTAWGWVGQTTARLGYNSGQAYVIPFQLPVLQAGESVSVADLSVEVISYSNQPTTTNIDLYGLPYRTTSGVDLNSDYFMGASDSASTLIKDNIFVDDATGTISLDGSSKQNLVNYINAQYSLGAVGGDFVFIRFNPDANSAETWNLASQNHNDSSFRPVLNITISANNTAPVLDPVGNQNVVVDSNSSVGVSATDLDGDALTFTTTSLPSFANFTNISNGLANLEFNPVLGDEGTYNITITVSDGVLSASETITVSVAEQAENNLPILSAIGTQNIEEQSVLNVNISASDIDGDALIISASNLPSFGTFTDHGDGTATVALAPQLGDVGTYSSTISVNDGTGTVSETISIIVSAYQAPVAGVYYCDPINGNINNDGSQANPWSSLAAVVYTQKPLQPGDIVYLMSGNHGDPYINNMSFTDYVTVKASAGQTPVINSIQLINSSYWAFDGIKVDGTDNNKIKEQVLFSADVNSHHTKIINSTVSSAESIANWTKTDWYNKVSSGVQIRSDHAYLQNNIIKNTYHALEVRGEFTEVYNNLIDNFAGDAIRGLGSYSTYENNTVRDCYINDYAIQHDDGFQTYNLESDPKASNITLRNNIFMLFADPVTQFIQDNSLIGDLMQGIIITDGYADGWIVENNIVSNNQDHGISLYGARNCKVQNNTVVQSPLYTDSDHVPWIMLTNQSKTGQSNFNNVIRNNISAKYTTWTFDASSTFENNITIDGSTYSNYTSYFVDYANNDFHLSATSPAIDAGVNIDLASADLDGNPRSMGESVDAGAYEFTGVVTPPANNKPVLEPLLNISLNELDTIEQAIVATDGDSDSLTILVENLPTFSTLVDHGDGTATLEHAPLAGDANVYTMLVKVSDGTDTTEQEITLTVNDEGTAPVNNLPSFSNIDNQSLEEAGILNVNISVTDIDNDTLTLSTEGLPSFTTFTDNGDGTALFEFRPVEGDAGTYTITTNVTDGTDAVSMSFVLSVSEIFSGSGTAFYCDPVNGSMSNSGTQASPWKSLEDVFAAKKTFNAGDVIYLLSGAHGSPFITGIHSDYVTIKPLSGENPVIASIQVENADYWAFDGLAFSTNGSGGNFARDYMFLTKNNATHLKIENSTFSCTDDSSSWSKNDWYAHAEDAIIIRGDHIVFNNNTIRNVYFALQIEGDYAEVRNNLIDNFGADAVRALGSHAIYENNIIRDAYVEDYNVNHDDGIQMYDKDNVAAGVINDVIIRNNKIFNFADPITQAMIDDNLVGYSMQGIIITDGHTENVSVENNLVVSDHYHGITLTGAINCKIQNNTVSKTPTSYNPVTDATPWIQVKNDKQGNGSTGNIIRNNIATRYTPWTYDEATNTEEHNIVATAVDAITFYEDYNNLNFKLKAGSPAIDAGTDVGLTVLDIDGNTRLVGSAVDCGAFELQSSSDVTSPVIAQANNTYFNDEFVIEFSESVTAVSAEIPANYTLNGGATVTSAVLAEDNKTVTLVTSPLNGNINYSVVANNVKDYAGNEAVNSSASFMYQCDTNWASAFQDDQWGFNPSSNAFDGDIETKWAAEGNQWIQKNYCELTTIQSVDITFDLGDERAYSFVIEVSTDGRNFNQVLSATSSGSTTNSESFDFSDVSAKYIRIVGSGSDVNAWNNYAEVVINTSNTTPTNQAPILATIGNQSLQEGEVLDVSISATDADGDLLSFSASNLPSFATLSDHGDGTATLSLSPIEGDASSNDLTISLSDGVTTDSEMLNITVDANSNTNHAPILATLSDQTLQVNEVSTINISATDVDGDMLQFTVSNAPAYASLTDNLDGTAQLTLAPAAGDEGTATITITVNDGELEDSQMISIQVNAVLSGNSYTVEASMDDQSVYSNGGMQWVGYQTHRIGSSSNTSAVIPFQIPALQAGERLTSATLNFNLLGKSGTLQHHVDLYGLGYRSSSTVLSTDYFSGTYNSDASATGIENEILNTNSVLGNHQTTENQNLIDYINDQLDNGAVSGDFIFLRFSLNYNGSGNYNYWDIGSQDQGTSSHRPVLSFDTSMSTTSKEQVVKGKQSQDVSFSMYPNPTINGKTTISSTLLSQGAVLEIYSLTGRLVYNREIKPVVANKMQLETNLSQGVYILKLSNVTNSISQKLIIN</sequence>
<dbReference type="InterPro" id="IPR013783">
    <property type="entry name" value="Ig-like_fold"/>
</dbReference>
<feature type="signal peptide" evidence="2">
    <location>
        <begin position="1"/>
        <end position="22"/>
    </location>
</feature>
<comment type="caution">
    <text evidence="5">The sequence shown here is derived from an EMBL/GenBank/DDBJ whole genome shotgun (WGS) entry which is preliminary data.</text>
</comment>
<dbReference type="InterPro" id="IPR008979">
    <property type="entry name" value="Galactose-bd-like_sf"/>
</dbReference>
<dbReference type="Pfam" id="PF17963">
    <property type="entry name" value="Big_9"/>
    <property type="match status" value="4"/>
</dbReference>
<feature type="domain" description="F5/8 type C" evidence="3">
    <location>
        <begin position="1529"/>
        <end position="1673"/>
    </location>
</feature>
<dbReference type="Proteomes" id="UP000441333">
    <property type="component" value="Unassembled WGS sequence"/>
</dbReference>
<reference evidence="5 6" key="1">
    <citation type="submission" date="2019-09" db="EMBL/GenBank/DDBJ databases">
        <authorList>
            <person name="Cao W.R."/>
        </authorList>
    </citation>
    <scope>NUCLEOTIDE SEQUENCE [LARGE SCALE GENOMIC DNA]</scope>
    <source>
        <strain evidence="5 6">B1N29</strain>
    </source>
</reference>
<dbReference type="InterPro" id="IPR059226">
    <property type="entry name" value="Choice_anch_Q_dom"/>
</dbReference>
<dbReference type="NCBIfam" id="NF041518">
    <property type="entry name" value="choice_anch_Q"/>
    <property type="match status" value="2"/>
</dbReference>
<dbReference type="GO" id="GO:0005509">
    <property type="term" value="F:calcium ion binding"/>
    <property type="evidence" value="ECO:0007669"/>
    <property type="project" value="InterPro"/>
</dbReference>
<dbReference type="SUPFAM" id="SSF51126">
    <property type="entry name" value="Pectin lyase-like"/>
    <property type="match status" value="2"/>
</dbReference>
<keyword evidence="1 2" id="KW-0732">Signal</keyword>
<evidence type="ECO:0000313" key="6">
    <source>
        <dbReference type="Proteomes" id="UP000441333"/>
    </source>
</evidence>
<dbReference type="PROSITE" id="PS50268">
    <property type="entry name" value="CADHERIN_2"/>
    <property type="match status" value="1"/>
</dbReference>
<dbReference type="InterPro" id="IPR039448">
    <property type="entry name" value="Beta_helix"/>
</dbReference>
<accession>A0A6N6MBT5</accession>
<proteinExistence type="predicted"/>
<organism evidence="5 6">
    <name type="scientific">Pseudotamlana haliotis</name>
    <dbReference type="NCBI Taxonomy" id="2614804"/>
    <lineage>
        <taxon>Bacteria</taxon>
        <taxon>Pseudomonadati</taxon>
        <taxon>Bacteroidota</taxon>
        <taxon>Flavobacteriia</taxon>
        <taxon>Flavobacteriales</taxon>
        <taxon>Flavobacteriaceae</taxon>
        <taxon>Pseudotamlana</taxon>
    </lineage>
</organism>
<name>A0A6N6MBT5_9FLAO</name>
<dbReference type="InterPro" id="IPR014755">
    <property type="entry name" value="Cu-Rt/internalin_Ig-like"/>
</dbReference>
<dbReference type="SMART" id="SM00710">
    <property type="entry name" value="PbH1"/>
    <property type="match status" value="13"/>
</dbReference>
<dbReference type="PROSITE" id="PS50022">
    <property type="entry name" value="FA58C_3"/>
    <property type="match status" value="1"/>
</dbReference>
<dbReference type="NCBIfam" id="TIGR03804">
    <property type="entry name" value="para_beta_helix"/>
    <property type="match status" value="2"/>
</dbReference>
<dbReference type="InterPro" id="IPR012334">
    <property type="entry name" value="Pectin_lyas_fold"/>
</dbReference>
<evidence type="ECO:0000313" key="5">
    <source>
        <dbReference type="EMBL" id="KAB1068067.1"/>
    </source>
</evidence>
<dbReference type="InterPro" id="IPR000421">
    <property type="entry name" value="FA58C"/>
</dbReference>
<dbReference type="Pfam" id="PF13229">
    <property type="entry name" value="Beta_helix"/>
    <property type="match status" value="1"/>
</dbReference>
<dbReference type="RefSeq" id="WP_150938591.1">
    <property type="nucleotide sequence ID" value="NZ_WAAT01000041.1"/>
</dbReference>
<feature type="domain" description="Cadherin" evidence="4">
    <location>
        <begin position="215"/>
        <end position="308"/>
    </location>
</feature>
<dbReference type="InterPro" id="IPR015919">
    <property type="entry name" value="Cadherin-like_sf"/>
</dbReference>
<protein>
    <submittedName>
        <fullName evidence="5">T9SS type A sorting domain-containing protein</fullName>
    </submittedName>
</protein>
<dbReference type="SUPFAM" id="SSF49313">
    <property type="entry name" value="Cadherin-like"/>
    <property type="match status" value="4"/>
</dbReference>
<feature type="chain" id="PRO_5027049649" evidence="2">
    <location>
        <begin position="23"/>
        <end position="2148"/>
    </location>
</feature>
<dbReference type="Gene3D" id="2.60.40.1220">
    <property type="match status" value="1"/>
</dbReference>
<dbReference type="InterPro" id="IPR002126">
    <property type="entry name" value="Cadherin-like_dom"/>
</dbReference>
<evidence type="ECO:0000259" key="3">
    <source>
        <dbReference type="PROSITE" id="PS50022"/>
    </source>
</evidence>
<gene>
    <name evidence="5" type="ORF">F6U93_07985</name>
</gene>
<dbReference type="EMBL" id="WAAT01000041">
    <property type="protein sequence ID" value="KAB1068067.1"/>
    <property type="molecule type" value="Genomic_DNA"/>
</dbReference>